<accession>A0AAW2FIJ9</accession>
<gene>
    <name evidence="2" type="ORF">PUN28_011620</name>
</gene>
<comment type="caution">
    <text evidence="2">The sequence shown here is derived from an EMBL/GenBank/DDBJ whole genome shotgun (WGS) entry which is preliminary data.</text>
</comment>
<protein>
    <submittedName>
        <fullName evidence="2">Uncharacterized protein</fullName>
    </submittedName>
</protein>
<name>A0AAW2FIJ9_9HYME</name>
<evidence type="ECO:0000313" key="2">
    <source>
        <dbReference type="EMBL" id="KAL0114479.1"/>
    </source>
</evidence>
<evidence type="ECO:0000313" key="3">
    <source>
        <dbReference type="Proteomes" id="UP001430953"/>
    </source>
</evidence>
<proteinExistence type="predicted"/>
<sequence>MTISSLLSGILCISVVTRNLDTFDTRYIRIAEYQPVRDAAGCETLIPRKYATSRYLTGTFVPAPARQRAADFEVINIRICTELFDQNYSKGFDDMLNCMSFMHAVGFFNDFNDERIIIWNFLTPALKY</sequence>
<keyword evidence="3" id="KW-1185">Reference proteome</keyword>
<dbReference type="EMBL" id="JADYXP020000011">
    <property type="protein sequence ID" value="KAL0114479.1"/>
    <property type="molecule type" value="Genomic_DNA"/>
</dbReference>
<feature type="chain" id="PRO_5043991122" evidence="1">
    <location>
        <begin position="18"/>
        <end position="128"/>
    </location>
</feature>
<keyword evidence="1" id="KW-0732">Signal</keyword>
<dbReference type="AlphaFoldDB" id="A0AAW2FIJ9"/>
<dbReference type="Proteomes" id="UP001430953">
    <property type="component" value="Unassembled WGS sequence"/>
</dbReference>
<evidence type="ECO:0000256" key="1">
    <source>
        <dbReference type="SAM" id="SignalP"/>
    </source>
</evidence>
<reference evidence="2 3" key="1">
    <citation type="submission" date="2023-03" db="EMBL/GenBank/DDBJ databases">
        <title>High recombination rates correlate with genetic variation in Cardiocondyla obscurior ants.</title>
        <authorList>
            <person name="Errbii M."/>
        </authorList>
    </citation>
    <scope>NUCLEOTIDE SEQUENCE [LARGE SCALE GENOMIC DNA]</scope>
    <source>
        <strain evidence="2">Alpha-2009</strain>
        <tissue evidence="2">Whole body</tissue>
    </source>
</reference>
<feature type="signal peptide" evidence="1">
    <location>
        <begin position="1"/>
        <end position="17"/>
    </location>
</feature>
<organism evidence="2 3">
    <name type="scientific">Cardiocondyla obscurior</name>
    <dbReference type="NCBI Taxonomy" id="286306"/>
    <lineage>
        <taxon>Eukaryota</taxon>
        <taxon>Metazoa</taxon>
        <taxon>Ecdysozoa</taxon>
        <taxon>Arthropoda</taxon>
        <taxon>Hexapoda</taxon>
        <taxon>Insecta</taxon>
        <taxon>Pterygota</taxon>
        <taxon>Neoptera</taxon>
        <taxon>Endopterygota</taxon>
        <taxon>Hymenoptera</taxon>
        <taxon>Apocrita</taxon>
        <taxon>Aculeata</taxon>
        <taxon>Formicoidea</taxon>
        <taxon>Formicidae</taxon>
        <taxon>Myrmicinae</taxon>
        <taxon>Cardiocondyla</taxon>
    </lineage>
</organism>